<accession>A0A8X6SDA5</accession>
<organism evidence="1 2">
    <name type="scientific">Trichonephila clavipes</name>
    <name type="common">Golden silk orbweaver</name>
    <name type="synonym">Nephila clavipes</name>
    <dbReference type="NCBI Taxonomy" id="2585209"/>
    <lineage>
        <taxon>Eukaryota</taxon>
        <taxon>Metazoa</taxon>
        <taxon>Ecdysozoa</taxon>
        <taxon>Arthropoda</taxon>
        <taxon>Chelicerata</taxon>
        <taxon>Arachnida</taxon>
        <taxon>Araneae</taxon>
        <taxon>Araneomorphae</taxon>
        <taxon>Entelegynae</taxon>
        <taxon>Araneoidea</taxon>
        <taxon>Nephilidae</taxon>
        <taxon>Trichonephila</taxon>
    </lineage>
</organism>
<dbReference type="AlphaFoldDB" id="A0A8X6SDA5"/>
<sequence length="90" mass="10772">MLARDWLSFWTQFEKIHEDVNIDDRDKFRKYLIQSTAPGSSPKRYCRKLPATTANYKKAIEYLKKERYGNTIVLIQVYIRDLLQLVMAKK</sequence>
<evidence type="ECO:0000313" key="1">
    <source>
        <dbReference type="EMBL" id="GFY09265.1"/>
    </source>
</evidence>
<keyword evidence="2" id="KW-1185">Reference proteome</keyword>
<reference evidence="1" key="1">
    <citation type="submission" date="2020-08" db="EMBL/GenBank/DDBJ databases">
        <title>Multicomponent nature underlies the extraordinary mechanical properties of spider dragline silk.</title>
        <authorList>
            <person name="Kono N."/>
            <person name="Nakamura H."/>
            <person name="Mori M."/>
            <person name="Yoshida Y."/>
            <person name="Ohtoshi R."/>
            <person name="Malay A.D."/>
            <person name="Moran D.A.P."/>
            <person name="Tomita M."/>
            <person name="Numata K."/>
            <person name="Arakawa K."/>
        </authorList>
    </citation>
    <scope>NUCLEOTIDE SEQUENCE</scope>
</reference>
<protein>
    <submittedName>
        <fullName evidence="1">Uncharacterized protein</fullName>
    </submittedName>
</protein>
<proteinExistence type="predicted"/>
<gene>
    <name evidence="1" type="primary">AVEN_61202_1</name>
    <name evidence="1" type="ORF">TNCV_775401</name>
</gene>
<name>A0A8X6SDA5_TRICX</name>
<dbReference type="Proteomes" id="UP000887159">
    <property type="component" value="Unassembled WGS sequence"/>
</dbReference>
<evidence type="ECO:0000313" key="2">
    <source>
        <dbReference type="Proteomes" id="UP000887159"/>
    </source>
</evidence>
<dbReference type="Pfam" id="PF03564">
    <property type="entry name" value="DUF1759"/>
    <property type="match status" value="1"/>
</dbReference>
<dbReference type="EMBL" id="BMAU01021288">
    <property type="protein sequence ID" value="GFY09265.1"/>
    <property type="molecule type" value="Genomic_DNA"/>
</dbReference>
<comment type="caution">
    <text evidence="1">The sequence shown here is derived from an EMBL/GenBank/DDBJ whole genome shotgun (WGS) entry which is preliminary data.</text>
</comment>
<dbReference type="InterPro" id="IPR005312">
    <property type="entry name" value="DUF1759"/>
</dbReference>